<evidence type="ECO:0000256" key="2">
    <source>
        <dbReference type="ARBA" id="ARBA00009777"/>
    </source>
</evidence>
<dbReference type="Gene3D" id="3.20.20.70">
    <property type="entry name" value="Aldolase class I"/>
    <property type="match status" value="1"/>
</dbReference>
<keyword evidence="10" id="KW-0456">Lyase</keyword>
<dbReference type="PROSITE" id="PS01087">
    <property type="entry name" value="RADICAL_ACTIVATING"/>
    <property type="match status" value="1"/>
</dbReference>
<dbReference type="AlphaFoldDB" id="A0AA86PRI7"/>
<dbReference type="GO" id="GO:0051539">
    <property type="term" value="F:4 iron, 4 sulfur cluster binding"/>
    <property type="evidence" value="ECO:0007669"/>
    <property type="project" value="UniProtKB-KW"/>
</dbReference>
<evidence type="ECO:0000256" key="5">
    <source>
        <dbReference type="ARBA" id="ARBA00022723"/>
    </source>
</evidence>
<evidence type="ECO:0000313" key="17">
    <source>
        <dbReference type="Proteomes" id="UP001642409"/>
    </source>
</evidence>
<dbReference type="GO" id="GO:0016491">
    <property type="term" value="F:oxidoreductase activity"/>
    <property type="evidence" value="ECO:0007669"/>
    <property type="project" value="UniProtKB-KW"/>
</dbReference>
<dbReference type="InterPro" id="IPR004184">
    <property type="entry name" value="PFL_dom"/>
</dbReference>
<comment type="caution">
    <text evidence="15">The sequence shown here is derived from an EMBL/GenBank/DDBJ whole genome shotgun (WGS) entry which is preliminary data.</text>
</comment>
<dbReference type="SUPFAM" id="SSF51998">
    <property type="entry name" value="PFL-like glycyl radical enzymes"/>
    <property type="match status" value="1"/>
</dbReference>
<dbReference type="SFLD" id="SFLDS00029">
    <property type="entry name" value="Radical_SAM"/>
    <property type="match status" value="1"/>
</dbReference>
<dbReference type="PANTHER" id="PTHR43641:SF2">
    <property type="entry name" value="DEHYDRATASE YBIW-RELATED"/>
    <property type="match status" value="1"/>
</dbReference>
<evidence type="ECO:0000256" key="10">
    <source>
        <dbReference type="ARBA" id="ARBA00023239"/>
    </source>
</evidence>
<feature type="domain" description="PFL" evidence="13">
    <location>
        <begin position="9"/>
        <end position="695"/>
    </location>
</feature>
<dbReference type="PANTHER" id="PTHR43641">
    <property type="entry name" value="FORMATE ACETYLTRANSFERASE 3-RELATED"/>
    <property type="match status" value="1"/>
</dbReference>
<reference evidence="15" key="1">
    <citation type="submission" date="2023-06" db="EMBL/GenBank/DDBJ databases">
        <authorList>
            <person name="Kurt Z."/>
        </authorList>
    </citation>
    <scope>NUCLEOTIDE SEQUENCE</scope>
</reference>
<dbReference type="SUPFAM" id="SSF102114">
    <property type="entry name" value="Radical SAM enzymes"/>
    <property type="match status" value="1"/>
</dbReference>
<comment type="similarity">
    <text evidence="2">Belongs to the organic radical-activating enzymes family.</text>
</comment>
<keyword evidence="5" id="KW-0479">Metal-binding</keyword>
<sequence length="1096" mass="122002">MTQKMTLSSQVTEQKQAYLNAPLTIDVEYIKHYTKMHQQLSGKVQHPIELRAECHAYAMENLTPIINANDLLVGRKTRFTRGAIPYCNYATQFVIKELQNLKQEEQDAVTEVGTGGGIAHGQKIASQADSKFTTFGKKLLILKEDVKTLTDCANYWDGKCMQDIADRLWKQSYGQADYIEKGWKAVLFTAPHDPAPEGRNILDYETALKKGLEQIAQEAEAKIKEIEVVGPETADKIYFWRATARVLRATIAWANNYAKAARALAAQQSNEEDKQRLLRTAEMCEHCPANPPRNFAEAIQSYWLIYCAGHLEGAYMGYSPGRFDQYMLPYFNADKQKNQQQIIDLLATLRIRMTEIEYVASFAWEGLGSGNLFQNMILGGVTENGNPADNQLSLLVIESTILCQTIQPTLSVWYDERLSDKFLMKAAECVKTGVGFPAWFNFQCYAMHEMQTSGTPLNIIRKNAAIGGCTEPTLQGMSYGIVQAGFVNLMKVFEMALNGGKDPRSGIQFTETKVPQNTDELIAAFEQHLAITVQNWQRYWNYVMAAHRQTNVMVFASALTQDCIGRGKSLDDGGAYLNNTPTTLSTGMVNVVNSIAGARSLVDELKQCTFDELRAVLLSNWENRADLLALAKQAPKWGNDDDKVDQIYVKLFDFYCNTVKKQLNYLGKPYDPAMLAITTHAPFGRACFASPDGRMQSETLADGVTSPHYGTDVSGPFSVLLSAQKIDHTKIRGGLHNMKIHPGSIKGQAGSRKLLSLISSYFKNSGSFQIQFNVVDRALLIDAQKNPQNYRDLIVRVAGFSAYFVELSKTIQDEVIARTEHSLGEGNELEDEDVDDGVLGAIQGNIFNVQDFSLHDGPGVRSTVFLKGCPLKCKWCSNPEGQKYELEDTPDLGGKRISVSELVSQLERKGQFFGPNGGVTLSGGEPLSQPKFAYAVVKQLSQRGIKVAVETSGQWCWDECKKTLEMCQLIYFDLKAGNAKVHLEWTGVDNRVIVNNLNHTVKMVGADKVVVSIPVIPGVNDNEEEMKAIMRIATGAGVKQARLLSYHELGSNKYEKIGMKYEMKEGMKVKMEQMQKFKEIFANAGIQCTIAGGINE</sequence>
<dbReference type="PROSITE" id="PS51149">
    <property type="entry name" value="GLY_RADICAL_2"/>
    <property type="match status" value="1"/>
</dbReference>
<evidence type="ECO:0000259" key="13">
    <source>
        <dbReference type="PROSITE" id="PS51554"/>
    </source>
</evidence>
<evidence type="ECO:0000256" key="4">
    <source>
        <dbReference type="ARBA" id="ARBA00022691"/>
    </source>
</evidence>
<keyword evidence="9" id="KW-0411">Iron-sulfur</keyword>
<comment type="cofactor">
    <cofactor evidence="1">
        <name>[4Fe-4S] cluster</name>
        <dbReference type="ChEBI" id="CHEBI:49883"/>
    </cofactor>
</comment>
<evidence type="ECO:0000256" key="3">
    <source>
        <dbReference type="ARBA" id="ARBA00022485"/>
    </source>
</evidence>
<feature type="domain" description="Glycine radical" evidence="12">
    <location>
        <begin position="703"/>
        <end position="824"/>
    </location>
</feature>
<evidence type="ECO:0000259" key="12">
    <source>
        <dbReference type="PROSITE" id="PS51149"/>
    </source>
</evidence>
<dbReference type="Pfam" id="PF01228">
    <property type="entry name" value="Gly_radical"/>
    <property type="match status" value="1"/>
</dbReference>
<dbReference type="InterPro" id="IPR013785">
    <property type="entry name" value="Aldolase_TIM"/>
</dbReference>
<dbReference type="GO" id="GO:0046872">
    <property type="term" value="F:metal ion binding"/>
    <property type="evidence" value="ECO:0007669"/>
    <property type="project" value="UniProtKB-KW"/>
</dbReference>
<dbReference type="SFLD" id="SFLDG01066">
    <property type="entry name" value="organic_radical-activating_enz"/>
    <property type="match status" value="1"/>
</dbReference>
<dbReference type="CDD" id="cd01335">
    <property type="entry name" value="Radical_SAM"/>
    <property type="match status" value="1"/>
</dbReference>
<dbReference type="GO" id="GO:0005829">
    <property type="term" value="C:cytosol"/>
    <property type="evidence" value="ECO:0007669"/>
    <property type="project" value="TreeGrafter"/>
</dbReference>
<evidence type="ECO:0000256" key="8">
    <source>
        <dbReference type="ARBA" id="ARBA00023004"/>
    </source>
</evidence>
<dbReference type="InterPro" id="IPR007197">
    <property type="entry name" value="rSAM"/>
</dbReference>
<dbReference type="EMBL" id="CATOUU010000716">
    <property type="protein sequence ID" value="CAI9943538.1"/>
    <property type="molecule type" value="Genomic_DNA"/>
</dbReference>
<dbReference type="InterPro" id="IPR051215">
    <property type="entry name" value="GRE"/>
</dbReference>
<dbReference type="InterPro" id="IPR058240">
    <property type="entry name" value="rSAM_sf"/>
</dbReference>
<dbReference type="PROSITE" id="PS51554">
    <property type="entry name" value="PFL"/>
    <property type="match status" value="1"/>
</dbReference>
<dbReference type="EMBL" id="CAXDID020000150">
    <property type="protein sequence ID" value="CAL6041438.1"/>
    <property type="molecule type" value="Genomic_DNA"/>
</dbReference>
<feature type="modified residue" description="Glycine radical" evidence="11">
    <location>
        <position position="799"/>
    </location>
</feature>
<evidence type="ECO:0000256" key="11">
    <source>
        <dbReference type="PROSITE-ProRule" id="PRU00493"/>
    </source>
</evidence>
<dbReference type="Pfam" id="PF04055">
    <property type="entry name" value="Radical_SAM"/>
    <property type="match status" value="1"/>
</dbReference>
<name>A0AA86PRI7_9EUKA</name>
<keyword evidence="3" id="KW-0004">4Fe-4S</keyword>
<evidence type="ECO:0000256" key="9">
    <source>
        <dbReference type="ARBA" id="ARBA00023014"/>
    </source>
</evidence>
<keyword evidence="6 11" id="KW-0556">Organic radical</keyword>
<dbReference type="Proteomes" id="UP001642409">
    <property type="component" value="Unassembled WGS sequence"/>
</dbReference>
<organism evidence="15">
    <name type="scientific">Hexamita inflata</name>
    <dbReference type="NCBI Taxonomy" id="28002"/>
    <lineage>
        <taxon>Eukaryota</taxon>
        <taxon>Metamonada</taxon>
        <taxon>Diplomonadida</taxon>
        <taxon>Hexamitidae</taxon>
        <taxon>Hexamitinae</taxon>
        <taxon>Hexamita</taxon>
    </lineage>
</organism>
<dbReference type="PROSITE" id="PS51918">
    <property type="entry name" value="RADICAL_SAM"/>
    <property type="match status" value="1"/>
</dbReference>
<evidence type="ECO:0000256" key="6">
    <source>
        <dbReference type="ARBA" id="ARBA00022818"/>
    </source>
</evidence>
<dbReference type="InterPro" id="IPR001989">
    <property type="entry name" value="Radical_activat_CS"/>
</dbReference>
<dbReference type="Gene3D" id="3.20.70.20">
    <property type="match status" value="1"/>
</dbReference>
<proteinExistence type="inferred from homology"/>
<evidence type="ECO:0000313" key="16">
    <source>
        <dbReference type="EMBL" id="CAL6041438.1"/>
    </source>
</evidence>
<dbReference type="GO" id="GO:0016829">
    <property type="term" value="F:lyase activity"/>
    <property type="evidence" value="ECO:0007669"/>
    <property type="project" value="UniProtKB-KW"/>
</dbReference>
<keyword evidence="8" id="KW-0408">Iron</keyword>
<reference evidence="16 17" key="2">
    <citation type="submission" date="2024-07" db="EMBL/GenBank/DDBJ databases">
        <authorList>
            <person name="Akdeniz Z."/>
        </authorList>
    </citation>
    <scope>NUCLEOTIDE SEQUENCE [LARGE SCALE GENOMIC DNA]</scope>
</reference>
<dbReference type="Pfam" id="PF02901">
    <property type="entry name" value="PFL-like"/>
    <property type="match status" value="1"/>
</dbReference>
<feature type="domain" description="Radical SAM core" evidence="14">
    <location>
        <begin position="855"/>
        <end position="1087"/>
    </location>
</feature>
<keyword evidence="7" id="KW-0560">Oxidoreductase</keyword>
<evidence type="ECO:0000256" key="7">
    <source>
        <dbReference type="ARBA" id="ARBA00023002"/>
    </source>
</evidence>
<evidence type="ECO:0000256" key="1">
    <source>
        <dbReference type="ARBA" id="ARBA00001966"/>
    </source>
</evidence>
<protein>
    <submittedName>
        <fullName evidence="15">4-hydroxyphenylacetate decarboxylase</fullName>
    </submittedName>
    <submittedName>
        <fullName evidence="16">4-hydroxyphenylacetate_decarboxylase</fullName>
    </submittedName>
</protein>
<evidence type="ECO:0000259" key="14">
    <source>
        <dbReference type="PROSITE" id="PS51918"/>
    </source>
</evidence>
<dbReference type="InterPro" id="IPR001150">
    <property type="entry name" value="Gly_radical"/>
</dbReference>
<accession>A0AA86PRI7</accession>
<gene>
    <name evidence="15" type="ORF">HINF_LOCUS31183</name>
    <name evidence="16" type="ORF">HINF_LOCUS39091</name>
</gene>
<keyword evidence="17" id="KW-1185">Reference proteome</keyword>
<keyword evidence="4" id="KW-0949">S-adenosyl-L-methionine</keyword>
<evidence type="ECO:0000313" key="15">
    <source>
        <dbReference type="EMBL" id="CAI9943538.1"/>
    </source>
</evidence>